<name>A0AAD1ZMX0_9LAMI</name>
<dbReference type="FunFam" id="1.10.10.60:FF:000010">
    <property type="entry name" value="Transcriptional activator Myb isoform A"/>
    <property type="match status" value="1"/>
</dbReference>
<dbReference type="PANTHER" id="PTHR45614:SF218">
    <property type="entry name" value="TRANSCRIPTION FACTOR MYB119-RELATED"/>
    <property type="match status" value="1"/>
</dbReference>
<sequence>MEGGGEDSLSRNLGNNPQLLHPGPQLSAIDRFLWNHNTFSYQQNFPLENQPSLYGISHFPSNEVNQFQNFSSNGTTSNYTTGEPSFMEGLLHGKQTLAENLSVNVKPALVNPDWKEKRGNGSSSGYQIKGQWTDEEDRRLISLVHHFGLRKWAVIAEKMDGRVGKQCRERWNNHLRPHIKKDVWTEDEERLLIEAHDRLGNRWAEIAKYIPGRTENSIKNHWNATKRRQISRRKVKKLEGDRRQSTLLQDYIIKKYFSNGSTATNPNSGTTTAANPSNAATPLSDDDDSTFFSFESCDDEMDFMKNLFENNQSIDSILDNCQPMNPAEWTSENTYSINSDENYNHPTSFFTPPGTLQTTDYQLPALEYVENGLFQSAPNPLGNEFFPSANSDLIMEFNSNFRSVGTEASQIYPDEFYFSYQWDRGNAENMNSIINLPTIDQGTTFGSTMETDLMDMVSSSQPPPQPSPYNGFF</sequence>
<feature type="domain" description="Myb-like" evidence="6">
    <location>
        <begin position="176"/>
        <end position="226"/>
    </location>
</feature>
<protein>
    <submittedName>
        <fullName evidence="9">Uncharacterized protein</fullName>
    </submittedName>
</protein>
<evidence type="ECO:0000259" key="7">
    <source>
        <dbReference type="PROSITE" id="PS51293"/>
    </source>
</evidence>
<dbReference type="EMBL" id="OU503046">
    <property type="protein sequence ID" value="CAI9770781.1"/>
    <property type="molecule type" value="Genomic_DNA"/>
</dbReference>
<dbReference type="InterPro" id="IPR001005">
    <property type="entry name" value="SANT/Myb"/>
</dbReference>
<keyword evidence="10" id="KW-1185">Reference proteome</keyword>
<evidence type="ECO:0000259" key="8">
    <source>
        <dbReference type="PROSITE" id="PS51294"/>
    </source>
</evidence>
<dbReference type="GO" id="GO:0000981">
    <property type="term" value="F:DNA-binding transcription factor activity, RNA polymerase II-specific"/>
    <property type="evidence" value="ECO:0007669"/>
    <property type="project" value="TreeGrafter"/>
</dbReference>
<keyword evidence="2" id="KW-0677">Repeat</keyword>
<evidence type="ECO:0000313" key="10">
    <source>
        <dbReference type="Proteomes" id="UP000834106"/>
    </source>
</evidence>
<evidence type="ECO:0000256" key="4">
    <source>
        <dbReference type="ARBA" id="ARBA00023242"/>
    </source>
</evidence>
<evidence type="ECO:0000256" key="2">
    <source>
        <dbReference type="ARBA" id="ARBA00022737"/>
    </source>
</evidence>
<evidence type="ECO:0000256" key="3">
    <source>
        <dbReference type="ARBA" id="ARBA00023125"/>
    </source>
</evidence>
<dbReference type="InterPro" id="IPR017930">
    <property type="entry name" value="Myb_dom"/>
</dbReference>
<dbReference type="SMART" id="SM00717">
    <property type="entry name" value="SANT"/>
    <property type="match status" value="2"/>
</dbReference>
<evidence type="ECO:0000256" key="1">
    <source>
        <dbReference type="ARBA" id="ARBA00004123"/>
    </source>
</evidence>
<keyword evidence="3" id="KW-0238">DNA-binding</keyword>
<dbReference type="InterPro" id="IPR009057">
    <property type="entry name" value="Homeodomain-like_sf"/>
</dbReference>
<evidence type="ECO:0000313" key="9">
    <source>
        <dbReference type="EMBL" id="CAI9770781.1"/>
    </source>
</evidence>
<feature type="compositionally biased region" description="Low complexity" evidence="5">
    <location>
        <begin position="270"/>
        <end position="282"/>
    </location>
</feature>
<comment type="subcellular location">
    <subcellularLocation>
        <location evidence="1">Nucleus</location>
    </subcellularLocation>
</comment>
<dbReference type="PANTHER" id="PTHR45614">
    <property type="entry name" value="MYB PROTEIN-RELATED"/>
    <property type="match status" value="1"/>
</dbReference>
<evidence type="ECO:0000259" key="6">
    <source>
        <dbReference type="PROSITE" id="PS50090"/>
    </source>
</evidence>
<dbReference type="AlphaFoldDB" id="A0AAD1ZMX0"/>
<dbReference type="Proteomes" id="UP000834106">
    <property type="component" value="Chromosome 11"/>
</dbReference>
<feature type="domain" description="Myb-like" evidence="6">
    <location>
        <begin position="129"/>
        <end position="175"/>
    </location>
</feature>
<gene>
    <name evidence="9" type="ORF">FPE_LOCUS18211</name>
</gene>
<dbReference type="Pfam" id="PF00249">
    <property type="entry name" value="Myb_DNA-binding"/>
    <property type="match status" value="2"/>
</dbReference>
<dbReference type="SUPFAM" id="SSF46689">
    <property type="entry name" value="Homeodomain-like"/>
    <property type="match status" value="1"/>
</dbReference>
<keyword evidence="4" id="KW-0539">Nucleus</keyword>
<evidence type="ECO:0000256" key="5">
    <source>
        <dbReference type="SAM" id="MobiDB-lite"/>
    </source>
</evidence>
<feature type="domain" description="HTH myb-type" evidence="8">
    <location>
        <begin position="176"/>
        <end position="230"/>
    </location>
</feature>
<dbReference type="PROSITE" id="PS51294">
    <property type="entry name" value="HTH_MYB"/>
    <property type="match status" value="2"/>
</dbReference>
<organism evidence="9 10">
    <name type="scientific">Fraxinus pennsylvanica</name>
    <dbReference type="NCBI Taxonomy" id="56036"/>
    <lineage>
        <taxon>Eukaryota</taxon>
        <taxon>Viridiplantae</taxon>
        <taxon>Streptophyta</taxon>
        <taxon>Embryophyta</taxon>
        <taxon>Tracheophyta</taxon>
        <taxon>Spermatophyta</taxon>
        <taxon>Magnoliopsida</taxon>
        <taxon>eudicotyledons</taxon>
        <taxon>Gunneridae</taxon>
        <taxon>Pentapetalae</taxon>
        <taxon>asterids</taxon>
        <taxon>lamiids</taxon>
        <taxon>Lamiales</taxon>
        <taxon>Oleaceae</taxon>
        <taxon>Oleeae</taxon>
        <taxon>Fraxinus</taxon>
    </lineage>
</organism>
<dbReference type="GO" id="GO:0005634">
    <property type="term" value="C:nucleus"/>
    <property type="evidence" value="ECO:0007669"/>
    <property type="project" value="UniProtKB-SubCell"/>
</dbReference>
<reference evidence="9" key="1">
    <citation type="submission" date="2023-05" db="EMBL/GenBank/DDBJ databases">
        <authorList>
            <person name="Huff M."/>
        </authorList>
    </citation>
    <scope>NUCLEOTIDE SEQUENCE</scope>
</reference>
<dbReference type="CDD" id="cd00167">
    <property type="entry name" value="SANT"/>
    <property type="match status" value="2"/>
</dbReference>
<dbReference type="InterPro" id="IPR050560">
    <property type="entry name" value="MYB_TF"/>
</dbReference>
<dbReference type="GO" id="GO:0000978">
    <property type="term" value="F:RNA polymerase II cis-regulatory region sequence-specific DNA binding"/>
    <property type="evidence" value="ECO:0007669"/>
    <property type="project" value="TreeGrafter"/>
</dbReference>
<dbReference type="InterPro" id="IPR017884">
    <property type="entry name" value="SANT_dom"/>
</dbReference>
<dbReference type="Gene3D" id="1.10.10.60">
    <property type="entry name" value="Homeodomain-like"/>
    <property type="match status" value="2"/>
</dbReference>
<accession>A0AAD1ZMX0</accession>
<proteinExistence type="predicted"/>
<feature type="domain" description="SANT" evidence="7">
    <location>
        <begin position="179"/>
        <end position="230"/>
    </location>
</feature>
<feature type="region of interest" description="Disordered" evidence="5">
    <location>
        <begin position="1"/>
        <end position="22"/>
    </location>
</feature>
<dbReference type="PROSITE" id="PS50090">
    <property type="entry name" value="MYB_LIKE"/>
    <property type="match status" value="2"/>
</dbReference>
<feature type="region of interest" description="Disordered" evidence="5">
    <location>
        <begin position="262"/>
        <end position="286"/>
    </location>
</feature>
<feature type="domain" description="HTH myb-type" evidence="8">
    <location>
        <begin position="129"/>
        <end position="175"/>
    </location>
</feature>
<dbReference type="PROSITE" id="PS51293">
    <property type="entry name" value="SANT"/>
    <property type="match status" value="1"/>
</dbReference>